<accession>A0A2P4YN46</accession>
<evidence type="ECO:0000313" key="2">
    <source>
        <dbReference type="Proteomes" id="UP000237271"/>
    </source>
</evidence>
<keyword evidence="2" id="KW-1185">Reference proteome</keyword>
<gene>
    <name evidence="1" type="ORF">PHPALM_3145</name>
</gene>
<protein>
    <submittedName>
        <fullName evidence="1">Uncharacterized protein</fullName>
    </submittedName>
</protein>
<dbReference type="Proteomes" id="UP000237271">
    <property type="component" value="Unassembled WGS sequence"/>
</dbReference>
<dbReference type="AlphaFoldDB" id="A0A2P4YN46"/>
<comment type="caution">
    <text evidence="1">The sequence shown here is derived from an EMBL/GenBank/DDBJ whole genome shotgun (WGS) entry which is preliminary data.</text>
</comment>
<sequence>MSAARSNPPRRRTLIHLKPNDDVNMLQGGVITKTIAPTRVMVLVFMMDDDLDSEVGELNDEVNHLSAVTHRDGLSFLTSLHGDRNTLSKQEVKSGEEAFRAMQRALASMKFEADPHLYPGLGAEEARHVAIATHDTILFRAKIIVGLNHYRD</sequence>
<organism evidence="1 2">
    <name type="scientific">Phytophthora palmivora</name>
    <dbReference type="NCBI Taxonomy" id="4796"/>
    <lineage>
        <taxon>Eukaryota</taxon>
        <taxon>Sar</taxon>
        <taxon>Stramenopiles</taxon>
        <taxon>Oomycota</taxon>
        <taxon>Peronosporomycetes</taxon>
        <taxon>Peronosporales</taxon>
        <taxon>Peronosporaceae</taxon>
        <taxon>Phytophthora</taxon>
    </lineage>
</organism>
<reference evidence="1 2" key="1">
    <citation type="journal article" date="2017" name="Genome Biol. Evol.">
        <title>Phytophthora megakarya and P. palmivora, closely related causal agents of cacao black pod rot, underwent increases in genome sizes and gene numbers by different mechanisms.</title>
        <authorList>
            <person name="Ali S.S."/>
            <person name="Shao J."/>
            <person name="Lary D.J."/>
            <person name="Kronmiller B."/>
            <person name="Shen D."/>
            <person name="Strem M.D."/>
            <person name="Amoako-Attah I."/>
            <person name="Akrofi A.Y."/>
            <person name="Begoude B.A."/>
            <person name="Ten Hoopen G.M."/>
            <person name="Coulibaly K."/>
            <person name="Kebe B.I."/>
            <person name="Melnick R.L."/>
            <person name="Guiltinan M.J."/>
            <person name="Tyler B.M."/>
            <person name="Meinhardt L.W."/>
            <person name="Bailey B.A."/>
        </authorList>
    </citation>
    <scope>NUCLEOTIDE SEQUENCE [LARGE SCALE GENOMIC DNA]</scope>
    <source>
        <strain evidence="2">sbr112.9</strain>
    </source>
</reference>
<evidence type="ECO:0000313" key="1">
    <source>
        <dbReference type="EMBL" id="POM79235.1"/>
    </source>
</evidence>
<name>A0A2P4YN46_9STRA</name>
<proteinExistence type="predicted"/>
<dbReference type="EMBL" id="NCKW01001822">
    <property type="protein sequence ID" value="POM79235.1"/>
    <property type="molecule type" value="Genomic_DNA"/>
</dbReference>